<accession>A0A1L9C5E0</accession>
<gene>
    <name evidence="1" type="ORF">MPF_0540</name>
</gene>
<reference evidence="1 2" key="1">
    <citation type="submission" date="2014-12" db="EMBL/GenBank/DDBJ databases">
        <title>The genome sequence of Methanohalophilus portucalensis strain FDF1.</title>
        <authorList>
            <person name="Lai M.-C."/>
            <person name="Lai S.-J."/>
        </authorList>
    </citation>
    <scope>NUCLEOTIDE SEQUENCE [LARGE SCALE GENOMIC DNA]</scope>
    <source>
        <strain evidence="1 2">FDF-1</strain>
    </source>
</reference>
<dbReference type="AlphaFoldDB" id="A0A1L9C5E0"/>
<dbReference type="EMBL" id="JWTK01000002">
    <property type="protein sequence ID" value="OJH49752.1"/>
    <property type="molecule type" value="Genomic_DNA"/>
</dbReference>
<name>A0A1L9C5E0_9EURY</name>
<dbReference type="Proteomes" id="UP000185713">
    <property type="component" value="Unassembled WGS sequence"/>
</dbReference>
<comment type="caution">
    <text evidence="1">The sequence shown here is derived from an EMBL/GenBank/DDBJ whole genome shotgun (WGS) entry which is preliminary data.</text>
</comment>
<proteinExistence type="predicted"/>
<organism evidence="1 2">
    <name type="scientific">Methanohalophilus portucalensis FDF-1</name>
    <dbReference type="NCBI Taxonomy" id="523843"/>
    <lineage>
        <taxon>Archaea</taxon>
        <taxon>Methanobacteriati</taxon>
        <taxon>Methanobacteriota</taxon>
        <taxon>Stenosarchaea group</taxon>
        <taxon>Methanomicrobia</taxon>
        <taxon>Methanosarcinales</taxon>
        <taxon>Methanosarcinaceae</taxon>
        <taxon>Methanohalophilus</taxon>
    </lineage>
</organism>
<protein>
    <submittedName>
        <fullName evidence="1">Uncharacterized protein</fullName>
    </submittedName>
</protein>
<sequence length="32" mass="3878">MAIERNPIHSTQNTIKKQYMKNQYVVISKNWI</sequence>
<evidence type="ECO:0000313" key="1">
    <source>
        <dbReference type="EMBL" id="OJH49752.1"/>
    </source>
</evidence>
<evidence type="ECO:0000313" key="2">
    <source>
        <dbReference type="Proteomes" id="UP000185713"/>
    </source>
</evidence>